<sequence>MKRNTKFKKKKSNKRRTLKAGKTFSESEPVILLYESKQVLCNICNHNVYEEITGILGKSKVRSGVGDFFFGSIAGVVDSTSIITYVCKRCGNCKIIRNSSDRLVRGVPASSIQSSSNNNLEQKSLEP</sequence>
<protein>
    <submittedName>
        <fullName evidence="2">Uncharacterized protein</fullName>
    </submittedName>
</protein>
<name>A0A6C0D735_9ZZZZ</name>
<organism evidence="2">
    <name type="scientific">viral metagenome</name>
    <dbReference type="NCBI Taxonomy" id="1070528"/>
    <lineage>
        <taxon>unclassified sequences</taxon>
        <taxon>metagenomes</taxon>
        <taxon>organismal metagenomes</taxon>
    </lineage>
</organism>
<evidence type="ECO:0000256" key="1">
    <source>
        <dbReference type="SAM" id="MobiDB-lite"/>
    </source>
</evidence>
<proteinExistence type="predicted"/>
<feature type="region of interest" description="Disordered" evidence="1">
    <location>
        <begin position="107"/>
        <end position="127"/>
    </location>
</feature>
<accession>A0A6C0D735</accession>
<evidence type="ECO:0000313" key="2">
    <source>
        <dbReference type="EMBL" id="QHT12578.1"/>
    </source>
</evidence>
<feature type="compositionally biased region" description="Polar residues" evidence="1">
    <location>
        <begin position="110"/>
        <end position="127"/>
    </location>
</feature>
<dbReference type="AlphaFoldDB" id="A0A6C0D735"/>
<reference evidence="2" key="1">
    <citation type="journal article" date="2020" name="Nature">
        <title>Giant virus diversity and host interactions through global metagenomics.</title>
        <authorList>
            <person name="Schulz F."/>
            <person name="Roux S."/>
            <person name="Paez-Espino D."/>
            <person name="Jungbluth S."/>
            <person name="Walsh D.A."/>
            <person name="Denef V.J."/>
            <person name="McMahon K.D."/>
            <person name="Konstantinidis K.T."/>
            <person name="Eloe-Fadrosh E.A."/>
            <person name="Kyrpides N.C."/>
            <person name="Woyke T."/>
        </authorList>
    </citation>
    <scope>NUCLEOTIDE SEQUENCE</scope>
    <source>
        <strain evidence="2">GVMAG-M-3300023174-130</strain>
    </source>
</reference>
<dbReference type="EMBL" id="MN739548">
    <property type="protein sequence ID" value="QHT12578.1"/>
    <property type="molecule type" value="Genomic_DNA"/>
</dbReference>